<dbReference type="Proteomes" id="UP000198310">
    <property type="component" value="Unassembled WGS sequence"/>
</dbReference>
<feature type="region of interest" description="Disordered" evidence="1">
    <location>
        <begin position="299"/>
        <end position="320"/>
    </location>
</feature>
<keyword evidence="3" id="KW-1185">Reference proteome</keyword>
<sequence>MYLPSHVALLGSVVVATCLTGCSSDSKKKVAPKPYVPTDNVLTHRGGVFRQQWAMDRLWEDGKAEVATYAATRVVDGEPRQFEHTQITVKEEFNQHYNVKTDDYQRKDNFPVMKVNQFCAIPTDSYPYHFLTSLFFRRDQPAMLHKLTTSSQEWCGNTFKAITDDGLQYTQAYNSYWDGQGAGRRQLRREVLFEDALPYTLRSLRFAPNLSFTSPIYELQQTSQANVPVLYQARIRVEEALTTDAPQPAWRVVVALAPQKQNVYWFAKEYPNLLLRQTTWDGRTLSLKQVRRYAYWPQTPSATRPTDSVGENAATTLPVQ</sequence>
<dbReference type="EMBL" id="FZNS01000001">
    <property type="protein sequence ID" value="SNR32307.1"/>
    <property type="molecule type" value="Genomic_DNA"/>
</dbReference>
<organism evidence="2 3">
    <name type="scientific">Hymenobacter mucosus</name>
    <dbReference type="NCBI Taxonomy" id="1411120"/>
    <lineage>
        <taxon>Bacteria</taxon>
        <taxon>Pseudomonadati</taxon>
        <taxon>Bacteroidota</taxon>
        <taxon>Cytophagia</taxon>
        <taxon>Cytophagales</taxon>
        <taxon>Hymenobacteraceae</taxon>
        <taxon>Hymenobacter</taxon>
    </lineage>
</organism>
<evidence type="ECO:0000313" key="2">
    <source>
        <dbReference type="EMBL" id="SNR32307.1"/>
    </source>
</evidence>
<accession>A0A238VE41</accession>
<proteinExistence type="predicted"/>
<evidence type="ECO:0000313" key="3">
    <source>
        <dbReference type="Proteomes" id="UP000198310"/>
    </source>
</evidence>
<protein>
    <submittedName>
        <fullName evidence="2">Uncharacterized protein</fullName>
    </submittedName>
</protein>
<dbReference type="AlphaFoldDB" id="A0A238VE41"/>
<name>A0A238VE41_9BACT</name>
<dbReference type="RefSeq" id="WP_089331538.1">
    <property type="nucleotide sequence ID" value="NZ_FZNS01000001.1"/>
</dbReference>
<reference evidence="3" key="1">
    <citation type="submission" date="2017-06" db="EMBL/GenBank/DDBJ databases">
        <authorList>
            <person name="Varghese N."/>
            <person name="Submissions S."/>
        </authorList>
    </citation>
    <scope>NUCLEOTIDE SEQUENCE [LARGE SCALE GENOMIC DNA]</scope>
    <source>
        <strain evidence="3">DSM 28041</strain>
    </source>
</reference>
<gene>
    <name evidence="2" type="ORF">SAMN06269173_101493</name>
</gene>
<evidence type="ECO:0000256" key="1">
    <source>
        <dbReference type="SAM" id="MobiDB-lite"/>
    </source>
</evidence>